<keyword evidence="1" id="KW-1133">Transmembrane helix</keyword>
<proteinExistence type="predicted"/>
<dbReference type="AlphaFoldDB" id="A0A8T2K103"/>
<gene>
    <name evidence="2" type="ORF">GDO86_016632</name>
</gene>
<name>A0A8T2K103_9PIPI</name>
<sequence length="82" mass="9627">MGLTLTSIEDLTAILYLVILSWVLGIEMVVDGYFPQIPHDANNSVHLAWHYPSTDKIWHQKAFHHAKRMHNFLILMQYCTKY</sequence>
<dbReference type="EMBL" id="JAACNH010000003">
    <property type="protein sequence ID" value="KAG8450018.1"/>
    <property type="molecule type" value="Genomic_DNA"/>
</dbReference>
<evidence type="ECO:0000313" key="2">
    <source>
        <dbReference type="EMBL" id="KAG8450018.1"/>
    </source>
</evidence>
<dbReference type="Proteomes" id="UP000812440">
    <property type="component" value="Chromosome 8_10"/>
</dbReference>
<organism evidence="2 3">
    <name type="scientific">Hymenochirus boettgeri</name>
    <name type="common">Congo dwarf clawed frog</name>
    <dbReference type="NCBI Taxonomy" id="247094"/>
    <lineage>
        <taxon>Eukaryota</taxon>
        <taxon>Metazoa</taxon>
        <taxon>Chordata</taxon>
        <taxon>Craniata</taxon>
        <taxon>Vertebrata</taxon>
        <taxon>Euteleostomi</taxon>
        <taxon>Amphibia</taxon>
        <taxon>Batrachia</taxon>
        <taxon>Anura</taxon>
        <taxon>Pipoidea</taxon>
        <taxon>Pipidae</taxon>
        <taxon>Pipinae</taxon>
        <taxon>Hymenochirus</taxon>
    </lineage>
</organism>
<accession>A0A8T2K103</accession>
<evidence type="ECO:0000313" key="3">
    <source>
        <dbReference type="Proteomes" id="UP000812440"/>
    </source>
</evidence>
<protein>
    <submittedName>
        <fullName evidence="2">Uncharacterized protein</fullName>
    </submittedName>
</protein>
<keyword evidence="1" id="KW-0812">Transmembrane</keyword>
<keyword evidence="3" id="KW-1185">Reference proteome</keyword>
<evidence type="ECO:0000256" key="1">
    <source>
        <dbReference type="SAM" id="Phobius"/>
    </source>
</evidence>
<comment type="caution">
    <text evidence="2">The sequence shown here is derived from an EMBL/GenBank/DDBJ whole genome shotgun (WGS) entry which is preliminary data.</text>
</comment>
<keyword evidence="1" id="KW-0472">Membrane</keyword>
<reference evidence="2" key="1">
    <citation type="thesis" date="2020" institute="ProQuest LLC" country="789 East Eisenhower Parkway, Ann Arbor, MI, USA">
        <title>Comparative Genomics and Chromosome Evolution.</title>
        <authorList>
            <person name="Mudd A.B."/>
        </authorList>
    </citation>
    <scope>NUCLEOTIDE SEQUENCE</scope>
    <source>
        <strain evidence="2">Female2</strain>
        <tissue evidence="2">Blood</tissue>
    </source>
</reference>
<feature type="transmembrane region" description="Helical" evidence="1">
    <location>
        <begin position="13"/>
        <end position="34"/>
    </location>
</feature>